<reference evidence="2" key="2">
    <citation type="submission" date="2020-09" db="EMBL/GenBank/DDBJ databases">
        <authorList>
            <person name="Sun Q."/>
            <person name="Ohkuma M."/>
        </authorList>
    </citation>
    <scope>NUCLEOTIDE SEQUENCE</scope>
    <source>
        <strain evidence="2">JCM 15759</strain>
    </source>
</reference>
<proteinExistence type="predicted"/>
<evidence type="ECO:0000313" key="3">
    <source>
        <dbReference type="Proteomes" id="UP000656367"/>
    </source>
</evidence>
<accession>A0A830FE12</accession>
<reference evidence="2" key="1">
    <citation type="journal article" date="2014" name="Int. J. Syst. Evol. Microbiol.">
        <title>Complete genome sequence of Corynebacterium casei LMG S-19264T (=DSM 44701T), isolated from a smear-ripened cheese.</title>
        <authorList>
            <consortium name="US DOE Joint Genome Institute (JGI-PGF)"/>
            <person name="Walter F."/>
            <person name="Albersmeier A."/>
            <person name="Kalinowski J."/>
            <person name="Ruckert C."/>
        </authorList>
    </citation>
    <scope>NUCLEOTIDE SEQUENCE</scope>
    <source>
        <strain evidence="2">JCM 15759</strain>
    </source>
</reference>
<gene>
    <name evidence="2" type="ORF">GCM10009006_21510</name>
</gene>
<feature type="region of interest" description="Disordered" evidence="1">
    <location>
        <begin position="1"/>
        <end position="57"/>
    </location>
</feature>
<feature type="compositionally biased region" description="Polar residues" evidence="1">
    <location>
        <begin position="1"/>
        <end position="24"/>
    </location>
</feature>
<organism evidence="2 3">
    <name type="scientific">Haloarcula argentinensis</name>
    <dbReference type="NCBI Taxonomy" id="43776"/>
    <lineage>
        <taxon>Archaea</taxon>
        <taxon>Methanobacteriati</taxon>
        <taxon>Methanobacteriota</taxon>
        <taxon>Stenosarchaea group</taxon>
        <taxon>Halobacteria</taxon>
        <taxon>Halobacteriales</taxon>
        <taxon>Haloarculaceae</taxon>
        <taxon>Haloarcula</taxon>
    </lineage>
</organism>
<comment type="caution">
    <text evidence="2">The sequence shown here is derived from an EMBL/GenBank/DDBJ whole genome shotgun (WGS) entry which is preliminary data.</text>
</comment>
<dbReference type="RefSeq" id="WP_188852621.1">
    <property type="nucleotide sequence ID" value="NZ_BMON01000002.1"/>
</dbReference>
<dbReference type="AlphaFoldDB" id="A0A830FE12"/>
<evidence type="ECO:0000313" key="2">
    <source>
        <dbReference type="EMBL" id="GGM40106.1"/>
    </source>
</evidence>
<dbReference type="Proteomes" id="UP000656367">
    <property type="component" value="Unassembled WGS sequence"/>
</dbReference>
<sequence length="147" mass="16777">MKGFTQTWGQERQRAPTQPDQGPSSVAGCKQSETGFIESWPKEEPKKGANSLQNKRKKQIRKALVNSETRQQLLEILSGEEWLDLSEIEERVQPGATPNKKDLVKLQQPGLVERRYKKDSDGEIRPVFTVADIPDHYQDILSIYTNI</sequence>
<dbReference type="EMBL" id="BMON01000002">
    <property type="protein sequence ID" value="GGM40106.1"/>
    <property type="molecule type" value="Genomic_DNA"/>
</dbReference>
<name>A0A830FE12_HALAR</name>
<evidence type="ECO:0000256" key="1">
    <source>
        <dbReference type="SAM" id="MobiDB-lite"/>
    </source>
</evidence>
<protein>
    <submittedName>
        <fullName evidence="2">Uncharacterized protein</fullName>
    </submittedName>
</protein>